<evidence type="ECO:0000313" key="2">
    <source>
        <dbReference type="Proteomes" id="UP000253383"/>
    </source>
</evidence>
<name>A0A368JJH5_9BACT</name>
<organism evidence="1 2">
    <name type="scientific">Larkinella punicea</name>
    <dbReference type="NCBI Taxonomy" id="2315727"/>
    <lineage>
        <taxon>Bacteria</taxon>
        <taxon>Pseudomonadati</taxon>
        <taxon>Bacteroidota</taxon>
        <taxon>Cytophagia</taxon>
        <taxon>Cytophagales</taxon>
        <taxon>Spirosomataceae</taxon>
        <taxon>Larkinella</taxon>
    </lineage>
</organism>
<dbReference type="AlphaFoldDB" id="A0A368JJH5"/>
<proteinExistence type="predicted"/>
<keyword evidence="2" id="KW-1185">Reference proteome</keyword>
<reference evidence="1 2" key="1">
    <citation type="submission" date="2018-07" db="EMBL/GenBank/DDBJ databases">
        <title>Genome analysis of Larkinella rosea.</title>
        <authorList>
            <person name="Zhou Z."/>
            <person name="Wang G."/>
        </authorList>
    </citation>
    <scope>NUCLEOTIDE SEQUENCE [LARGE SCALE GENOMIC DNA]</scope>
    <source>
        <strain evidence="2">zzj9</strain>
    </source>
</reference>
<dbReference type="Proteomes" id="UP000253383">
    <property type="component" value="Unassembled WGS sequence"/>
</dbReference>
<dbReference type="RefSeq" id="WP_114408180.1">
    <property type="nucleotide sequence ID" value="NZ_QOWE01000019.1"/>
</dbReference>
<evidence type="ECO:0000313" key="1">
    <source>
        <dbReference type="EMBL" id="RCR67445.1"/>
    </source>
</evidence>
<dbReference type="OrthoDB" id="8564023at2"/>
<protein>
    <submittedName>
        <fullName evidence="1">Uncharacterized protein</fullName>
    </submittedName>
</protein>
<gene>
    <name evidence="1" type="ORF">DUE52_21835</name>
</gene>
<sequence length="130" mass="15199">MKENNIEPLEKAYTQLRAFYDEVSILAKKSPDGAINTFKLKFINQTLGMLNDILSQDFMPFPDFTIFNVEDVPTNSDVVLILAQYLKSTASFYDMFTAYRNSKLYWIIDDEISDHESKRNFKRDGSINRY</sequence>
<dbReference type="EMBL" id="QOWE01000019">
    <property type="protein sequence ID" value="RCR67445.1"/>
    <property type="molecule type" value="Genomic_DNA"/>
</dbReference>
<accession>A0A368JJH5</accession>
<comment type="caution">
    <text evidence="1">The sequence shown here is derived from an EMBL/GenBank/DDBJ whole genome shotgun (WGS) entry which is preliminary data.</text>
</comment>